<evidence type="ECO:0000313" key="2">
    <source>
        <dbReference type="Proteomes" id="UP001165205"/>
    </source>
</evidence>
<dbReference type="EMBL" id="BSYA01000009">
    <property type="protein sequence ID" value="GMG24200.1"/>
    <property type="molecule type" value="Genomic_DNA"/>
</dbReference>
<evidence type="ECO:0000313" key="1">
    <source>
        <dbReference type="EMBL" id="GMG24200.1"/>
    </source>
</evidence>
<reference evidence="1" key="1">
    <citation type="submission" date="2023-04" db="EMBL/GenBank/DDBJ databases">
        <title>Aspergillus oryzae NBRC 4228.</title>
        <authorList>
            <person name="Ichikawa N."/>
            <person name="Sato H."/>
            <person name="Tonouchi N."/>
        </authorList>
    </citation>
    <scope>NUCLEOTIDE SEQUENCE</scope>
    <source>
        <strain evidence="1">NBRC 4228</strain>
    </source>
</reference>
<organism evidence="1 2">
    <name type="scientific">Aspergillus oryzae</name>
    <name type="common">Yellow koji mold</name>
    <dbReference type="NCBI Taxonomy" id="5062"/>
    <lineage>
        <taxon>Eukaryota</taxon>
        <taxon>Fungi</taxon>
        <taxon>Dikarya</taxon>
        <taxon>Ascomycota</taxon>
        <taxon>Pezizomycotina</taxon>
        <taxon>Eurotiomycetes</taxon>
        <taxon>Eurotiomycetidae</taxon>
        <taxon>Eurotiales</taxon>
        <taxon>Aspergillaceae</taxon>
        <taxon>Aspergillus</taxon>
        <taxon>Aspergillus subgen. Circumdati</taxon>
    </lineage>
</organism>
<proteinExistence type="predicted"/>
<accession>A0AAN4YDW7</accession>
<dbReference type="GO" id="GO:0005829">
    <property type="term" value="C:cytosol"/>
    <property type="evidence" value="ECO:0007669"/>
    <property type="project" value="TreeGrafter"/>
</dbReference>
<dbReference type="PANTHER" id="PTHR13608">
    <property type="entry name" value="ARMADILLO-LIKE HELICAL DOMAIN-CONTAINING PROTEIN 3"/>
    <property type="match status" value="1"/>
</dbReference>
<dbReference type="InterPro" id="IPR039868">
    <property type="entry name" value="ARMD3-like"/>
</dbReference>
<comment type="caution">
    <text evidence="1">The sequence shown here is derived from an EMBL/GenBank/DDBJ whole genome shotgun (WGS) entry which is preliminary data.</text>
</comment>
<name>A0AAN4YDW7_ASPOZ</name>
<dbReference type="Proteomes" id="UP001165205">
    <property type="component" value="Unassembled WGS sequence"/>
</dbReference>
<sequence>MVFLACVLKKKYTNPSSDVITVLAGLDHVDQVISNFVAVLDGIIRNGSSCEFHGIFLSYCWNGPMLTVSSVDLRIKAIKTAIAMTSGAYKTSLVSYFTHRDLFPSLMKFVQESETPIQVFDPFLLLGLLANYNKFEFQNPYQLRLDDFVNETSIQKIVKGVGVSCAAVRNGYVAVQDDAPEGWTLFSTLVYFGLGALSPSKKDKASPPNAEEAKEMFATL</sequence>
<gene>
    <name evidence="1" type="ORF">Aory04_000149100</name>
</gene>
<protein>
    <submittedName>
        <fullName evidence="1">Unnamed protein product</fullName>
    </submittedName>
</protein>
<dbReference type="PANTHER" id="PTHR13608:SF3">
    <property type="entry name" value="ARMADILLO-LIKE HELICAL DOMAIN-CONTAINING PROTEIN 3"/>
    <property type="match status" value="1"/>
</dbReference>
<dbReference type="AlphaFoldDB" id="A0AAN4YDW7"/>